<keyword evidence="6 13" id="KW-1133">Transmembrane helix</keyword>
<dbReference type="RefSeq" id="WP_044346080.1">
    <property type="nucleotide sequence ID" value="NZ_AZAC01000001.1"/>
</dbReference>
<gene>
    <name evidence="13" type="primary">atpF</name>
    <name evidence="15" type="ORF">X474_00400</name>
</gene>
<evidence type="ECO:0000256" key="13">
    <source>
        <dbReference type="HAMAP-Rule" id="MF_01398"/>
    </source>
</evidence>
<dbReference type="GO" id="GO:0005886">
    <property type="term" value="C:plasma membrane"/>
    <property type="evidence" value="ECO:0007669"/>
    <property type="project" value="UniProtKB-SubCell"/>
</dbReference>
<dbReference type="OrthoDB" id="9794968at2"/>
<dbReference type="Proteomes" id="UP000032233">
    <property type="component" value="Unassembled WGS sequence"/>
</dbReference>
<dbReference type="STRING" id="1429043.X474_00400"/>
<keyword evidence="13" id="KW-1003">Cell membrane</keyword>
<dbReference type="HAMAP" id="MF_01398">
    <property type="entry name" value="ATP_synth_b_bprime"/>
    <property type="match status" value="1"/>
</dbReference>
<dbReference type="PANTHER" id="PTHR33445:SF2">
    <property type="entry name" value="ATP SYNTHASE SUBUNIT B', CHLOROPLASTIC"/>
    <property type="match status" value="1"/>
</dbReference>
<feature type="transmembrane region" description="Helical" evidence="13">
    <location>
        <begin position="6"/>
        <end position="27"/>
    </location>
</feature>
<dbReference type="InterPro" id="IPR002146">
    <property type="entry name" value="ATP_synth_b/b'su_bac/chlpt"/>
</dbReference>
<keyword evidence="7 13" id="KW-0406">Ion transport</keyword>
<proteinExistence type="inferred from homology"/>
<evidence type="ECO:0000256" key="8">
    <source>
        <dbReference type="ARBA" id="ARBA00023136"/>
    </source>
</evidence>
<protein>
    <recommendedName>
        <fullName evidence="13">ATP synthase subunit b</fullName>
    </recommendedName>
    <alternativeName>
        <fullName evidence="13">ATP synthase F(0) sector subunit b</fullName>
    </alternativeName>
    <alternativeName>
        <fullName evidence="13">ATPase subunit I</fullName>
    </alternativeName>
    <alternativeName>
        <fullName evidence="13">F-type ATPase subunit b</fullName>
        <shortName evidence="13">F-ATPase subunit b</shortName>
    </alternativeName>
</protein>
<comment type="subcellular location">
    <subcellularLocation>
        <location evidence="13">Cell membrane</location>
        <topology evidence="13">Single-pass membrane protein</topology>
    </subcellularLocation>
    <subcellularLocation>
        <location evidence="12">Endomembrane system</location>
        <topology evidence="12">Single-pass membrane protein</topology>
    </subcellularLocation>
</comment>
<dbReference type="InParanoid" id="A0A0D2JCZ1"/>
<dbReference type="Pfam" id="PF00430">
    <property type="entry name" value="ATP-synt_B"/>
    <property type="match status" value="1"/>
</dbReference>
<dbReference type="GO" id="GO:0012505">
    <property type="term" value="C:endomembrane system"/>
    <property type="evidence" value="ECO:0007669"/>
    <property type="project" value="UniProtKB-SubCell"/>
</dbReference>
<evidence type="ECO:0000313" key="16">
    <source>
        <dbReference type="Proteomes" id="UP000032233"/>
    </source>
</evidence>
<keyword evidence="3 13" id="KW-0138">CF(0)</keyword>
<comment type="function">
    <text evidence="10 13">F(1)F(0) ATP synthase produces ATP from ADP in the presence of a proton or sodium gradient. F-type ATPases consist of two structural domains, F(1) containing the extramembraneous catalytic core and F(0) containing the membrane proton channel, linked together by a central stalk and a peripheral stalk. During catalysis, ATP synthesis in the catalytic domain of F(1) is coupled via a rotary mechanism of the central stalk subunits to proton translocation.</text>
</comment>
<evidence type="ECO:0000256" key="1">
    <source>
        <dbReference type="ARBA" id="ARBA00005513"/>
    </source>
</evidence>
<dbReference type="GO" id="GO:0046961">
    <property type="term" value="F:proton-transporting ATPase activity, rotational mechanism"/>
    <property type="evidence" value="ECO:0007669"/>
    <property type="project" value="TreeGrafter"/>
</dbReference>
<keyword evidence="4 13" id="KW-0812">Transmembrane</keyword>
<dbReference type="AlphaFoldDB" id="A0A0D2JCZ1"/>
<dbReference type="GO" id="GO:0045259">
    <property type="term" value="C:proton-transporting ATP synthase complex"/>
    <property type="evidence" value="ECO:0007669"/>
    <property type="project" value="UniProtKB-KW"/>
</dbReference>
<evidence type="ECO:0000256" key="6">
    <source>
        <dbReference type="ARBA" id="ARBA00022989"/>
    </source>
</evidence>
<evidence type="ECO:0000256" key="3">
    <source>
        <dbReference type="ARBA" id="ARBA00022547"/>
    </source>
</evidence>
<dbReference type="PANTHER" id="PTHR33445">
    <property type="entry name" value="ATP SYNTHASE SUBUNIT B', CHLOROPLASTIC"/>
    <property type="match status" value="1"/>
</dbReference>
<evidence type="ECO:0000256" key="5">
    <source>
        <dbReference type="ARBA" id="ARBA00022781"/>
    </source>
</evidence>
<sequence length="142" mass="16514">MISINATLIVQIINLLVLIFIMNRLMYRPIRKITAQRETQISHSQIEVEEIEEDNRSREEAYWDDLKKGRAQVRVRLAEMKDATEEEALALIQDAHQKARAREDEIRSKIQEEVSQARRDISKEAQNVALRMASTILGREVS</sequence>
<evidence type="ECO:0000256" key="4">
    <source>
        <dbReference type="ARBA" id="ARBA00022692"/>
    </source>
</evidence>
<evidence type="ECO:0000256" key="10">
    <source>
        <dbReference type="ARBA" id="ARBA00025198"/>
    </source>
</evidence>
<dbReference type="CDD" id="cd06503">
    <property type="entry name" value="ATP-synt_Fo_b"/>
    <property type="match status" value="1"/>
</dbReference>
<evidence type="ECO:0000256" key="7">
    <source>
        <dbReference type="ARBA" id="ARBA00023065"/>
    </source>
</evidence>
<keyword evidence="5 13" id="KW-0375">Hydrogen ion transport</keyword>
<keyword evidence="9 13" id="KW-0066">ATP synthesis</keyword>
<comment type="caution">
    <text evidence="15">The sequence shown here is derived from an EMBL/GenBank/DDBJ whole genome shotgun (WGS) entry which is preliminary data.</text>
</comment>
<accession>A0A0D2JCZ1</accession>
<evidence type="ECO:0000256" key="11">
    <source>
        <dbReference type="ARBA" id="ARBA00025614"/>
    </source>
</evidence>
<keyword evidence="2 13" id="KW-0813">Transport</keyword>
<keyword evidence="8 13" id="KW-0472">Membrane</keyword>
<organism evidence="15 16">
    <name type="scientific">Dethiosulfatarculus sandiegensis</name>
    <dbReference type="NCBI Taxonomy" id="1429043"/>
    <lineage>
        <taxon>Bacteria</taxon>
        <taxon>Pseudomonadati</taxon>
        <taxon>Thermodesulfobacteriota</taxon>
        <taxon>Desulfarculia</taxon>
        <taxon>Desulfarculales</taxon>
        <taxon>Desulfarculaceae</taxon>
        <taxon>Dethiosulfatarculus</taxon>
    </lineage>
</organism>
<evidence type="ECO:0000256" key="12">
    <source>
        <dbReference type="ARBA" id="ARBA00037847"/>
    </source>
</evidence>
<evidence type="ECO:0000256" key="2">
    <source>
        <dbReference type="ARBA" id="ARBA00022448"/>
    </source>
</evidence>
<evidence type="ECO:0000256" key="9">
    <source>
        <dbReference type="ARBA" id="ARBA00023310"/>
    </source>
</evidence>
<name>A0A0D2JCZ1_9BACT</name>
<reference evidence="15 16" key="1">
    <citation type="submission" date="2013-11" db="EMBL/GenBank/DDBJ databases">
        <title>Metagenomic analysis of a methanogenic consortium involved in long chain n-alkane degradation.</title>
        <authorList>
            <person name="Davidova I.A."/>
            <person name="Callaghan A.V."/>
            <person name="Wawrik B."/>
            <person name="Pruitt S."/>
            <person name="Marks C."/>
            <person name="Duncan K.E."/>
            <person name="Suflita J.M."/>
        </authorList>
    </citation>
    <scope>NUCLEOTIDE SEQUENCE [LARGE SCALE GENOMIC DNA]</scope>
    <source>
        <strain evidence="15 16">SPR</strain>
    </source>
</reference>
<dbReference type="EMBL" id="AZAC01000001">
    <property type="protein sequence ID" value="KIX16034.1"/>
    <property type="molecule type" value="Genomic_DNA"/>
</dbReference>
<comment type="subunit">
    <text evidence="13">F-type ATPases have 2 components, F(1) - the catalytic core - and F(0) - the membrane proton channel. F(1) has five subunits: alpha(3), beta(3), gamma(1), delta(1), epsilon(1). F(0) has three main subunits: a(1), b(2) and c(10-14). The alpha and beta chains form an alternating ring which encloses part of the gamma chain. F(1) is attached to F(0) by a central stalk formed by the gamma and epsilon chains, while a peripheral stalk is formed by the delta and b chains.</text>
</comment>
<comment type="function">
    <text evidence="11">Component of the F(0) channel, it forms part of the peripheral stalk, linking F(1) to F(0). The b'-subunit is a diverged and duplicated form of b found in plants and photosynthetic bacteria.</text>
</comment>
<evidence type="ECO:0000313" key="15">
    <source>
        <dbReference type="EMBL" id="KIX16034.1"/>
    </source>
</evidence>
<comment type="similarity">
    <text evidence="1 13 14">Belongs to the ATPase B chain family.</text>
</comment>
<keyword evidence="16" id="KW-1185">Reference proteome</keyword>
<dbReference type="InterPro" id="IPR050059">
    <property type="entry name" value="ATP_synthase_B_chain"/>
</dbReference>
<evidence type="ECO:0000256" key="14">
    <source>
        <dbReference type="RuleBase" id="RU003848"/>
    </source>
</evidence>
<dbReference type="GO" id="GO:0046933">
    <property type="term" value="F:proton-transporting ATP synthase activity, rotational mechanism"/>
    <property type="evidence" value="ECO:0007669"/>
    <property type="project" value="UniProtKB-UniRule"/>
</dbReference>